<proteinExistence type="predicted"/>
<name>A0A7I8J2V9_SPIIN</name>
<organism evidence="1">
    <name type="scientific">Spirodela intermedia</name>
    <name type="common">Intermediate duckweed</name>
    <dbReference type="NCBI Taxonomy" id="51605"/>
    <lineage>
        <taxon>Eukaryota</taxon>
        <taxon>Viridiplantae</taxon>
        <taxon>Streptophyta</taxon>
        <taxon>Embryophyta</taxon>
        <taxon>Tracheophyta</taxon>
        <taxon>Spermatophyta</taxon>
        <taxon>Magnoliopsida</taxon>
        <taxon>Liliopsida</taxon>
        <taxon>Araceae</taxon>
        <taxon>Lemnoideae</taxon>
        <taxon>Spirodela</taxon>
    </lineage>
</organism>
<evidence type="ECO:0000313" key="1">
    <source>
        <dbReference type="EMBL" id="CAA2625177.1"/>
    </source>
</evidence>
<reference evidence="1" key="1">
    <citation type="submission" date="2019-12" db="EMBL/GenBank/DDBJ databases">
        <authorList>
            <person name="Scholz U."/>
            <person name="Mascher M."/>
            <person name="Fiebig A."/>
        </authorList>
    </citation>
    <scope>NUCLEOTIDE SEQUENCE</scope>
</reference>
<dbReference type="AlphaFoldDB" id="A0A7I8J2V9"/>
<evidence type="ECO:0000313" key="3">
    <source>
        <dbReference type="Proteomes" id="UP000663760"/>
    </source>
</evidence>
<dbReference type="Proteomes" id="UP000663760">
    <property type="component" value="Chromosome 9"/>
</dbReference>
<dbReference type="EMBL" id="LR743596">
    <property type="protein sequence ID" value="CAA2625177.1"/>
    <property type="molecule type" value="Genomic_DNA"/>
</dbReference>
<gene>
    <name evidence="1" type="ORF">SI7747_09010955</name>
    <name evidence="2" type="ORF">SI8410_09011834</name>
</gene>
<accession>A0A7I8J2V9</accession>
<sequence length="34" mass="4003">MFANNIYVCSMSALKIRNHYFGKEIGQEDIPFHK</sequence>
<keyword evidence="3" id="KW-1185">Reference proteome</keyword>
<protein>
    <submittedName>
        <fullName evidence="1">Uncharacterized protein</fullName>
    </submittedName>
</protein>
<dbReference type="EMBL" id="LR746272">
    <property type="protein sequence ID" value="CAA7401156.1"/>
    <property type="molecule type" value="Genomic_DNA"/>
</dbReference>
<evidence type="ECO:0000313" key="2">
    <source>
        <dbReference type="EMBL" id="CAA7401156.1"/>
    </source>
</evidence>